<dbReference type="RefSeq" id="WP_041501808.1">
    <property type="nucleotide sequence ID" value="NZ_BJDV01000001.1"/>
</dbReference>
<dbReference type="Gene3D" id="3.30.390.30">
    <property type="match status" value="1"/>
</dbReference>
<evidence type="ECO:0000259" key="8">
    <source>
        <dbReference type="Pfam" id="PF02852"/>
    </source>
</evidence>
<dbReference type="InterPro" id="IPR016156">
    <property type="entry name" value="FAD/NAD-linked_Rdtase_dimer_sf"/>
</dbReference>
<keyword evidence="7" id="KW-0676">Redox-active center</keyword>
<dbReference type="AlphaFoldDB" id="A0A0K2LCJ6"/>
<evidence type="ECO:0000256" key="6">
    <source>
        <dbReference type="ARBA" id="ARBA00023097"/>
    </source>
</evidence>
<keyword evidence="5" id="KW-0560">Oxidoreductase</keyword>
<evidence type="ECO:0000256" key="3">
    <source>
        <dbReference type="ARBA" id="ARBA00022630"/>
    </source>
</evidence>
<dbReference type="PANTHER" id="PTHR43429:SF1">
    <property type="entry name" value="NAD(P)H SULFUR OXIDOREDUCTASE (COA-DEPENDENT)"/>
    <property type="match status" value="1"/>
</dbReference>
<dbReference type="SUPFAM" id="SSF55424">
    <property type="entry name" value="FAD/NAD-linked reductases, dimerisation (C-terminal) domain"/>
    <property type="match status" value="1"/>
</dbReference>
<dbReference type="Proteomes" id="UP000061546">
    <property type="component" value="Chromosome"/>
</dbReference>
<evidence type="ECO:0000313" key="11">
    <source>
        <dbReference type="Proteomes" id="UP000061546"/>
    </source>
</evidence>
<dbReference type="InterPro" id="IPR050260">
    <property type="entry name" value="FAD-bd_OxRdtase"/>
</dbReference>
<keyword evidence="6" id="KW-0558">Oxidation</keyword>
<keyword evidence="4" id="KW-0274">FAD</keyword>
<name>A0A0K2LCJ6_9LACO</name>
<evidence type="ECO:0000256" key="1">
    <source>
        <dbReference type="ARBA" id="ARBA00001974"/>
    </source>
</evidence>
<dbReference type="InterPro" id="IPR023753">
    <property type="entry name" value="FAD/NAD-binding_dom"/>
</dbReference>
<feature type="domain" description="FAD/NAD(P)-binding" evidence="9">
    <location>
        <begin position="1"/>
        <end position="306"/>
    </location>
</feature>
<comment type="cofactor">
    <cofactor evidence="1">
        <name>FAD</name>
        <dbReference type="ChEBI" id="CHEBI:57692"/>
    </cofactor>
</comment>
<dbReference type="PRINTS" id="PR00411">
    <property type="entry name" value="PNDRDTASEI"/>
</dbReference>
<evidence type="ECO:0000313" key="10">
    <source>
        <dbReference type="EMBL" id="ALB29021.1"/>
    </source>
</evidence>
<feature type="domain" description="Pyridine nucleotide-disulphide oxidoreductase dimerisation" evidence="8">
    <location>
        <begin position="332"/>
        <end position="429"/>
    </location>
</feature>
<accession>A0A0K2LCJ6</accession>
<dbReference type="GO" id="GO:0016491">
    <property type="term" value="F:oxidoreductase activity"/>
    <property type="evidence" value="ECO:0007669"/>
    <property type="project" value="UniProtKB-KW"/>
</dbReference>
<organism evidence="10 11">
    <name type="scientific">Companilactobacillus heilongjiangensis</name>
    <dbReference type="NCBI Taxonomy" id="1074467"/>
    <lineage>
        <taxon>Bacteria</taxon>
        <taxon>Bacillati</taxon>
        <taxon>Bacillota</taxon>
        <taxon>Bacilli</taxon>
        <taxon>Lactobacillales</taxon>
        <taxon>Lactobacillaceae</taxon>
        <taxon>Companilactobacillus</taxon>
    </lineage>
</organism>
<dbReference type="KEGG" id="lhi:JP39_06405"/>
<dbReference type="PRINTS" id="PR00368">
    <property type="entry name" value="FADPNR"/>
</dbReference>
<evidence type="ECO:0000259" key="9">
    <source>
        <dbReference type="Pfam" id="PF07992"/>
    </source>
</evidence>
<keyword evidence="11" id="KW-1185">Reference proteome</keyword>
<evidence type="ECO:0000256" key="2">
    <source>
        <dbReference type="ARBA" id="ARBA00009130"/>
    </source>
</evidence>
<protein>
    <submittedName>
        <fullName evidence="10">NADH oxidase</fullName>
    </submittedName>
</protein>
<keyword evidence="3" id="KW-0285">Flavoprotein</keyword>
<dbReference type="InterPro" id="IPR036188">
    <property type="entry name" value="FAD/NAD-bd_sf"/>
</dbReference>
<dbReference type="Pfam" id="PF07992">
    <property type="entry name" value="Pyr_redox_2"/>
    <property type="match status" value="1"/>
</dbReference>
<sequence length="452" mass="49496">MKVVVIGCTQAGMTAIRQISQDYPETEITVYERQNSISYLSCAAYLHLEGTVKTLSDALDIEPKDFLKQGIDLKLNHDVIHIDHQKHSLVIQDLVTKEIETSTYDKLIMTTGSLTAIPTISGVENSKVLLCKTFDQAQSLCVNTTEKHRIAIIGGGYAGVELTEGFAKSGHEVWLIHNKPYLLDKYVEPIISIEIESTLSAKGVHIIIGTHANAFLDSADGGLTITTTDNKKYQVDMAVVSAGVIPETSLLQGQVKMLENGAIVVDPYMHTSDPDILAAGDDAIVHFNPTDSEQYFPLASHAVREGMLAGINVFDRKVRSIGTQATMGMQIFDQTVAVTGMTLKDAKAKLFNVGSVIYEGPYRPTFMPDDFKVTVILVYDKNSRKILGAQLMSQHDVSQSANTVSGLIQNGGTIDQLAFLDMLFSPNFNNPFDYLNLAAQKAVKQENGYLRS</sequence>
<evidence type="ECO:0000256" key="5">
    <source>
        <dbReference type="ARBA" id="ARBA00023002"/>
    </source>
</evidence>
<dbReference type="Pfam" id="PF02852">
    <property type="entry name" value="Pyr_redox_dim"/>
    <property type="match status" value="1"/>
</dbReference>
<dbReference type="EMBL" id="CP012559">
    <property type="protein sequence ID" value="ALB29021.1"/>
    <property type="molecule type" value="Genomic_DNA"/>
</dbReference>
<evidence type="ECO:0000256" key="7">
    <source>
        <dbReference type="ARBA" id="ARBA00023284"/>
    </source>
</evidence>
<reference evidence="10 11" key="1">
    <citation type="submission" date="2015-08" db="EMBL/GenBank/DDBJ databases">
        <title>Genomic sequence of Lactobacillus heilongjiangensis DSM 28069, isolated from Chinese traditional pickle.</title>
        <authorList>
            <person name="Jiang X."/>
            <person name="Zheng B."/>
            <person name="Cheng H."/>
        </authorList>
    </citation>
    <scope>NUCLEOTIDE SEQUENCE [LARGE SCALE GENOMIC DNA]</scope>
    <source>
        <strain evidence="10 11">DSM 28069</strain>
    </source>
</reference>
<comment type="similarity">
    <text evidence="2">Belongs to the class-III pyridine nucleotide-disulfide oxidoreductase family.</text>
</comment>
<dbReference type="SUPFAM" id="SSF51905">
    <property type="entry name" value="FAD/NAD(P)-binding domain"/>
    <property type="match status" value="1"/>
</dbReference>
<dbReference type="OrthoDB" id="9802028at2"/>
<dbReference type="InterPro" id="IPR004099">
    <property type="entry name" value="Pyr_nucl-diS_OxRdtase_dimer"/>
</dbReference>
<proteinExistence type="inferred from homology"/>
<dbReference type="PANTHER" id="PTHR43429">
    <property type="entry name" value="PYRIDINE NUCLEOTIDE-DISULFIDE OXIDOREDUCTASE DOMAIN-CONTAINING"/>
    <property type="match status" value="1"/>
</dbReference>
<dbReference type="STRING" id="1074467.JP39_06405"/>
<evidence type="ECO:0000256" key="4">
    <source>
        <dbReference type="ARBA" id="ARBA00022827"/>
    </source>
</evidence>
<gene>
    <name evidence="10" type="ORF">JP39_06405</name>
</gene>
<dbReference type="Gene3D" id="3.50.50.60">
    <property type="entry name" value="FAD/NAD(P)-binding domain"/>
    <property type="match status" value="2"/>
</dbReference>